<dbReference type="PANTHER" id="PTHR24114:SF2">
    <property type="entry name" value="F-BOX DOMAIN-CONTAINING PROTEIN-RELATED"/>
    <property type="match status" value="1"/>
</dbReference>
<dbReference type="SUPFAM" id="SSF52047">
    <property type="entry name" value="RNI-like"/>
    <property type="match status" value="1"/>
</dbReference>
<accession>A0A922IRJ7</accession>
<feature type="compositionally biased region" description="Polar residues" evidence="1">
    <location>
        <begin position="152"/>
        <end position="162"/>
    </location>
</feature>
<dbReference type="EMBL" id="AMPZ03000004">
    <property type="protein sequence ID" value="KAH9585313.1"/>
    <property type="molecule type" value="Genomic_DNA"/>
</dbReference>
<proteinExistence type="predicted"/>
<dbReference type="SUPFAM" id="SSF47473">
    <property type="entry name" value="EF-hand"/>
    <property type="match status" value="1"/>
</dbReference>
<dbReference type="PROSITE" id="PS50222">
    <property type="entry name" value="EF_HAND_2"/>
    <property type="match status" value="1"/>
</dbReference>
<protein>
    <recommendedName>
        <fullName evidence="2">EF-hand domain-containing protein</fullName>
    </recommendedName>
</protein>
<comment type="caution">
    <text evidence="3">The sequence shown here is derived from an EMBL/GenBank/DDBJ whole genome shotgun (WGS) entry which is preliminary data.</text>
</comment>
<evidence type="ECO:0000313" key="4">
    <source>
        <dbReference type="Proteomes" id="UP000471633"/>
    </source>
</evidence>
<dbReference type="PANTHER" id="PTHR24114">
    <property type="entry name" value="LEUCINE RICH REPEAT FAMILY PROTEIN"/>
    <property type="match status" value="1"/>
</dbReference>
<organism evidence="3 4">
    <name type="scientific">Schistosoma haematobium</name>
    <name type="common">Blood fluke</name>
    <dbReference type="NCBI Taxonomy" id="6185"/>
    <lineage>
        <taxon>Eukaryota</taxon>
        <taxon>Metazoa</taxon>
        <taxon>Spiralia</taxon>
        <taxon>Lophotrochozoa</taxon>
        <taxon>Platyhelminthes</taxon>
        <taxon>Trematoda</taxon>
        <taxon>Digenea</taxon>
        <taxon>Strigeidida</taxon>
        <taxon>Schistosomatoidea</taxon>
        <taxon>Schistosomatidae</taxon>
        <taxon>Schistosoma</taxon>
    </lineage>
</organism>
<dbReference type="GeneID" id="24588536"/>
<evidence type="ECO:0000256" key="1">
    <source>
        <dbReference type="SAM" id="MobiDB-lite"/>
    </source>
</evidence>
<dbReference type="KEGG" id="shx:MS3_00006621"/>
<dbReference type="CTD" id="24588536"/>
<dbReference type="InterPro" id="IPR052394">
    <property type="entry name" value="LRR-containing"/>
</dbReference>
<dbReference type="Proteomes" id="UP000471633">
    <property type="component" value="Unassembled WGS sequence"/>
</dbReference>
<dbReference type="GO" id="GO:0005509">
    <property type="term" value="F:calcium ion binding"/>
    <property type="evidence" value="ECO:0007669"/>
    <property type="project" value="InterPro"/>
</dbReference>
<reference evidence="3" key="4">
    <citation type="journal article" date="2022" name="PLoS Pathog.">
        <title>Chromosome-level genome of Schistosoma haematobium underpins genome-wide explorations of molecular variation.</title>
        <authorList>
            <person name="Stroehlein A.J."/>
            <person name="Korhonen P.K."/>
            <person name="Lee V.V."/>
            <person name="Ralph S.A."/>
            <person name="Mentink-Kane M."/>
            <person name="You H."/>
            <person name="McManus D.P."/>
            <person name="Tchuente L.T."/>
            <person name="Stothard J.R."/>
            <person name="Kaur P."/>
            <person name="Dudchenko O."/>
            <person name="Aiden E.L."/>
            <person name="Yang B."/>
            <person name="Yang H."/>
            <person name="Emery A.M."/>
            <person name="Webster B.L."/>
            <person name="Brindley P.J."/>
            <person name="Rollinson D."/>
            <person name="Chang B.C.H."/>
            <person name="Gasser R.B."/>
            <person name="Young N.D."/>
        </authorList>
    </citation>
    <scope>NUCLEOTIDE SEQUENCE</scope>
</reference>
<dbReference type="InterPro" id="IPR002048">
    <property type="entry name" value="EF_hand_dom"/>
</dbReference>
<evidence type="ECO:0000259" key="2">
    <source>
        <dbReference type="PROSITE" id="PS50222"/>
    </source>
</evidence>
<reference evidence="3" key="3">
    <citation type="submission" date="2021-06" db="EMBL/GenBank/DDBJ databases">
        <title>Chromosome-level genome assembly for S. haematobium.</title>
        <authorList>
            <person name="Stroehlein A.J."/>
        </authorList>
    </citation>
    <scope>NUCLEOTIDE SEQUENCE</scope>
</reference>
<dbReference type="InterPro" id="IPR001611">
    <property type="entry name" value="Leu-rich_rpt"/>
</dbReference>
<feature type="domain" description="EF-hand" evidence="2">
    <location>
        <begin position="558"/>
        <end position="593"/>
    </location>
</feature>
<evidence type="ECO:0000313" key="3">
    <source>
        <dbReference type="EMBL" id="KAH9585313.1"/>
    </source>
</evidence>
<dbReference type="Gene3D" id="3.80.10.10">
    <property type="entry name" value="Ribonuclease Inhibitor"/>
    <property type="match status" value="3"/>
</dbReference>
<dbReference type="RefSeq" id="XP_035589085.2">
    <property type="nucleotide sequence ID" value="XM_035734161.2"/>
</dbReference>
<dbReference type="SMART" id="SM00368">
    <property type="entry name" value="LRR_RI"/>
    <property type="match status" value="7"/>
</dbReference>
<reference evidence="3" key="1">
    <citation type="journal article" date="2012" name="Nat. Genet.">
        <title>Whole-genome sequence of Schistosoma haematobium.</title>
        <authorList>
            <person name="Young N.D."/>
            <person name="Jex A.R."/>
            <person name="Li B."/>
            <person name="Liu S."/>
            <person name="Yang L."/>
            <person name="Xiong Z."/>
            <person name="Li Y."/>
            <person name="Cantacessi C."/>
            <person name="Hall R.S."/>
            <person name="Xu X."/>
            <person name="Chen F."/>
            <person name="Wu X."/>
            <person name="Zerlotini A."/>
            <person name="Oliveira G."/>
            <person name="Hofmann A."/>
            <person name="Zhang G."/>
            <person name="Fang X."/>
            <person name="Kang Y."/>
            <person name="Campbell B.E."/>
            <person name="Loukas A."/>
            <person name="Ranganathan S."/>
            <person name="Rollinson D."/>
            <person name="Rinaldi G."/>
            <person name="Brindley P.J."/>
            <person name="Yang H."/>
            <person name="Wang J."/>
            <person name="Wang J."/>
            <person name="Gasser R.B."/>
        </authorList>
    </citation>
    <scope>NUCLEOTIDE SEQUENCE</scope>
</reference>
<name>A0A922IRJ7_SCHHA</name>
<dbReference type="Gene3D" id="1.10.238.10">
    <property type="entry name" value="EF-hand"/>
    <property type="match status" value="1"/>
</dbReference>
<reference evidence="3" key="2">
    <citation type="journal article" date="2019" name="Gigascience">
        <title>High-quality Schistosoma haematobium genome achieved by single-molecule and long-range sequencing.</title>
        <authorList>
            <person name="Stroehlein A.J."/>
            <person name="Korhonen P.K."/>
            <person name="Chong T.M."/>
            <person name="Lim Y.L."/>
            <person name="Chan K.G."/>
            <person name="Webster B."/>
            <person name="Rollinson D."/>
            <person name="Brindley P.J."/>
            <person name="Gasser R.B."/>
            <person name="Young N.D."/>
        </authorList>
    </citation>
    <scope>NUCLEOTIDE SEQUENCE</scope>
</reference>
<gene>
    <name evidence="3" type="ORF">MS3_00006621</name>
</gene>
<dbReference type="InterPro" id="IPR011992">
    <property type="entry name" value="EF-hand-dom_pair"/>
</dbReference>
<feature type="region of interest" description="Disordered" evidence="1">
    <location>
        <begin position="143"/>
        <end position="166"/>
    </location>
</feature>
<dbReference type="AlphaFoldDB" id="A0A922IRJ7"/>
<keyword evidence="4" id="KW-1185">Reference proteome</keyword>
<dbReference type="Pfam" id="PF13516">
    <property type="entry name" value="LRR_6"/>
    <property type="match status" value="5"/>
</dbReference>
<sequence>MDKNNNIDSEIHEAKSFAQNEFLYGWIEDNNLLLTEEDIRAVFLEGYEDIEGLSLQETSTTPFASSWMDAQLSKTRARSRLWPPSKSTTTVSNFTTNDLNTSNDVDLKLDEYHETDLESDIIENSKSQETDHSQLTDFQNRHEFSKREKNDSGLQKSTTICSKNEEKSSTDSKIINQVNVKLYNEKSYLNTAYDKMMSLIGQLKHDTTGISHYLYFCALNRVSPLRYVVQNLGKEKLSLQHRGIGNLEIKLITEALRRNTTITWLDLSYNILEVSSLSFLSKVLKENTFIQTLLLSQCKLRKDGLMKLYNDLIKNVTIKYLDLSGCDLGDSSCSMLAEILTMNRVLKYLNLARNQIGSDGAELLGDAISSNDTLFKIDLSWNSITNKGALDIAKGLKENIRISICHLSWNGFAGKSGLEIVQIIKENITLEELYLQYNRISDKEIESIGQAICTSNDSGETKLRVLDVSSNPISTKGLYNFFKQITKCQSLKLQHLLMEEIPVDFECIQLIESLKKTFTELCINHGPQLIVGNTQDDVQLEGGTFVDLLFLLKSQVNYNGKIFTDVLQNMDVNKKGAVSVSQFIEALKILGVNYKYEQVNDLQQRLDKYGDGTIYFKDYLKKNVDSITPEAISPTSSPFRLNDSYF</sequence>
<dbReference type="InterPro" id="IPR032675">
    <property type="entry name" value="LRR_dom_sf"/>
</dbReference>